<protein>
    <recommendedName>
        <fullName evidence="1">Ig-like domain-containing protein</fullName>
    </recommendedName>
</protein>
<dbReference type="InterPro" id="IPR013783">
    <property type="entry name" value="Ig-like_fold"/>
</dbReference>
<dbReference type="GO" id="GO:0007156">
    <property type="term" value="P:homophilic cell adhesion via plasma membrane adhesion molecules"/>
    <property type="evidence" value="ECO:0007669"/>
    <property type="project" value="TreeGrafter"/>
</dbReference>
<feature type="domain" description="Ig-like" evidence="1">
    <location>
        <begin position="1"/>
        <end position="52"/>
    </location>
</feature>
<dbReference type="PANTHER" id="PTHR45080:SF28">
    <property type="entry name" value="HEMICENTIN-2"/>
    <property type="match status" value="1"/>
</dbReference>
<dbReference type="Gene3D" id="2.60.40.10">
    <property type="entry name" value="Immunoglobulins"/>
    <property type="match status" value="5"/>
</dbReference>
<dbReference type="PROSITE" id="PS50835">
    <property type="entry name" value="IG_LIKE"/>
    <property type="match status" value="5"/>
</dbReference>
<dbReference type="FunFam" id="2.60.40.10:FF:000279">
    <property type="entry name" value="Hemicentin 1"/>
    <property type="match status" value="1"/>
</dbReference>
<dbReference type="SMART" id="SM00408">
    <property type="entry name" value="IGc2"/>
    <property type="match status" value="5"/>
</dbReference>
<dbReference type="InterPro" id="IPR003599">
    <property type="entry name" value="Ig_sub"/>
</dbReference>
<dbReference type="InterPro" id="IPR036179">
    <property type="entry name" value="Ig-like_dom_sf"/>
</dbReference>
<reference evidence="2 3" key="1">
    <citation type="submission" date="2018-01" db="EMBL/GenBank/DDBJ databases">
        <title>Comparison of the Chinese Bamboo Partridge and Red Junglefowl genome sequences highlights the importance of demography in genome evolution.</title>
        <authorList>
            <person name="Tiley G.P."/>
            <person name="Kimball R.T."/>
            <person name="Braun E.L."/>
            <person name="Burleigh J.G."/>
        </authorList>
    </citation>
    <scope>NUCLEOTIDE SEQUENCE [LARGE SCALE GENOMIC DNA]</scope>
    <source>
        <strain evidence="2">RTK389</strain>
        <tissue evidence="2">Blood</tissue>
    </source>
</reference>
<dbReference type="GO" id="GO:0008046">
    <property type="term" value="F:axon guidance receptor activity"/>
    <property type="evidence" value="ECO:0007669"/>
    <property type="project" value="TreeGrafter"/>
</dbReference>
<dbReference type="Pfam" id="PF07679">
    <property type="entry name" value="I-set"/>
    <property type="match status" value="4"/>
</dbReference>
<gene>
    <name evidence="2" type="ORF">CIB84_007112</name>
</gene>
<feature type="domain" description="Ig-like" evidence="1">
    <location>
        <begin position="339"/>
        <end position="428"/>
    </location>
</feature>
<dbReference type="Proteomes" id="UP000237246">
    <property type="component" value="Unassembled WGS sequence"/>
</dbReference>
<dbReference type="InterPro" id="IPR003598">
    <property type="entry name" value="Ig_sub2"/>
</dbReference>
<dbReference type="SMART" id="SM00409">
    <property type="entry name" value="IG"/>
    <property type="match status" value="5"/>
</dbReference>
<dbReference type="SUPFAM" id="SSF48726">
    <property type="entry name" value="Immunoglobulin"/>
    <property type="match status" value="5"/>
</dbReference>
<organism evidence="2 3">
    <name type="scientific">Bambusicola thoracicus</name>
    <name type="common">Chinese bamboo-partridge</name>
    <name type="synonym">Perdix thoracica</name>
    <dbReference type="NCBI Taxonomy" id="9083"/>
    <lineage>
        <taxon>Eukaryota</taxon>
        <taxon>Metazoa</taxon>
        <taxon>Chordata</taxon>
        <taxon>Craniata</taxon>
        <taxon>Vertebrata</taxon>
        <taxon>Euteleostomi</taxon>
        <taxon>Archelosauria</taxon>
        <taxon>Archosauria</taxon>
        <taxon>Dinosauria</taxon>
        <taxon>Saurischia</taxon>
        <taxon>Theropoda</taxon>
        <taxon>Coelurosauria</taxon>
        <taxon>Aves</taxon>
        <taxon>Neognathae</taxon>
        <taxon>Galloanserae</taxon>
        <taxon>Galliformes</taxon>
        <taxon>Phasianidae</taxon>
        <taxon>Perdicinae</taxon>
        <taxon>Bambusicola</taxon>
    </lineage>
</organism>
<dbReference type="EMBL" id="PPHD01016464">
    <property type="protein sequence ID" value="POI29138.1"/>
    <property type="molecule type" value="Genomic_DNA"/>
</dbReference>
<dbReference type="InterPro" id="IPR050958">
    <property type="entry name" value="Cell_Adh-Cytoskel_Orgn"/>
</dbReference>
<comment type="caution">
    <text evidence="2">The sequence shown here is derived from an EMBL/GenBank/DDBJ whole genome shotgun (WGS) entry which is preliminary data.</text>
</comment>
<dbReference type="GO" id="GO:0005886">
    <property type="term" value="C:plasma membrane"/>
    <property type="evidence" value="ECO:0007669"/>
    <property type="project" value="TreeGrafter"/>
</dbReference>
<dbReference type="FunFam" id="2.60.40.10:FF:000130">
    <property type="entry name" value="Hemicentin 1"/>
    <property type="match status" value="1"/>
</dbReference>
<feature type="domain" description="Ig-like" evidence="1">
    <location>
        <begin position="244"/>
        <end position="334"/>
    </location>
</feature>
<feature type="domain" description="Ig-like" evidence="1">
    <location>
        <begin position="153"/>
        <end position="239"/>
    </location>
</feature>
<feature type="non-terminal residue" evidence="2">
    <location>
        <position position="1"/>
    </location>
</feature>
<dbReference type="GO" id="GO:0043025">
    <property type="term" value="C:neuronal cell body"/>
    <property type="evidence" value="ECO:0007669"/>
    <property type="project" value="TreeGrafter"/>
</dbReference>
<name>A0A2P4SYG2_BAMTH</name>
<dbReference type="AlphaFoldDB" id="A0A2P4SYG2"/>
<dbReference type="InterPro" id="IPR007110">
    <property type="entry name" value="Ig-like_dom"/>
</dbReference>
<sequence length="450" mass="48101">ITWYKDSRSLTSAASVTFLNKGQVLEIEGAQISDTGIYKCVAVNTAGTAELSYSLQVHVPPSISDSSDMVTAVVNNRVRLECEARGIPAPILTWLKDGSPVSSFSDGLQVLSGGRVLVLTSAQISDTGKYTCVAVNAAGESQKDTDLRVYVPPNIMGEEQNVSVLISQVVELLCQSNAVPLPMLMWLKDGQPLLKKPGLSISEDGSVLKIEGAQVQDTGRYTCEATNVAGKTKKNYNVNIWVPPSIYGSDDISQLTVIEGSLISLICESTGIPPPSLTWKKSGSPLVADQSGRVRILSGGRQLQISVAEMSDAASYICTASNVAGSAKKEYSLQVYTRPAILDSGSYTSEVDASQGSEISLECKAQGIPEPTVTWTKDGRPLVSGRDVAILHDGHFLRLRNIQVSDTGRYVCVAANVAGLSDRKYNLNVHGECAKHGAHVTETKQAFKFT</sequence>
<evidence type="ECO:0000313" key="3">
    <source>
        <dbReference type="Proteomes" id="UP000237246"/>
    </source>
</evidence>
<keyword evidence="3" id="KW-1185">Reference proteome</keyword>
<dbReference type="OrthoDB" id="10056271at2759"/>
<dbReference type="FunFam" id="2.60.40.10:FF:000726">
    <property type="entry name" value="Hemicentin 1"/>
    <property type="match status" value="1"/>
</dbReference>
<dbReference type="Pfam" id="PF13927">
    <property type="entry name" value="Ig_3"/>
    <property type="match status" value="1"/>
</dbReference>
<dbReference type="GO" id="GO:0030424">
    <property type="term" value="C:axon"/>
    <property type="evidence" value="ECO:0007669"/>
    <property type="project" value="TreeGrafter"/>
</dbReference>
<dbReference type="GO" id="GO:0050808">
    <property type="term" value="P:synapse organization"/>
    <property type="evidence" value="ECO:0007669"/>
    <property type="project" value="TreeGrafter"/>
</dbReference>
<evidence type="ECO:0000313" key="2">
    <source>
        <dbReference type="EMBL" id="POI29138.1"/>
    </source>
</evidence>
<feature type="domain" description="Ig-like" evidence="1">
    <location>
        <begin position="61"/>
        <end position="148"/>
    </location>
</feature>
<evidence type="ECO:0000259" key="1">
    <source>
        <dbReference type="PROSITE" id="PS50835"/>
    </source>
</evidence>
<accession>A0A2P4SYG2</accession>
<proteinExistence type="predicted"/>
<dbReference type="InterPro" id="IPR013098">
    <property type="entry name" value="Ig_I-set"/>
</dbReference>
<dbReference type="PANTHER" id="PTHR45080">
    <property type="entry name" value="CONTACTIN 5"/>
    <property type="match status" value="1"/>
</dbReference>
<dbReference type="FunFam" id="2.60.40.10:FF:000973">
    <property type="entry name" value="Hemicentin 1"/>
    <property type="match status" value="1"/>
</dbReference>